<dbReference type="NCBIfam" id="TIGR01420">
    <property type="entry name" value="pilT_fam"/>
    <property type="match status" value="1"/>
</dbReference>
<feature type="domain" description="Bacterial type II secretion system protein E" evidence="2">
    <location>
        <begin position="197"/>
        <end position="211"/>
    </location>
</feature>
<evidence type="ECO:0000259" key="2">
    <source>
        <dbReference type="PROSITE" id="PS00662"/>
    </source>
</evidence>
<comment type="caution">
    <text evidence="3">The sequence shown here is derived from an EMBL/GenBank/DDBJ whole genome shotgun (WGS) entry which is preliminary data.</text>
</comment>
<dbReference type="PANTHER" id="PTHR30486">
    <property type="entry name" value="TWITCHING MOTILITY PROTEIN PILT"/>
    <property type="match status" value="1"/>
</dbReference>
<sequence length="367" mass="41211">MAEVYITEILEDAVKQGASDIHITVGTKPRVRIDGKIQELTRFPMITPDMSKKLIFEIMKERYRKELEERGQVDFSFGVPGVGRFRVNAFYQRGTVAAVFRTLPAKIPHYRDLGLPERIIDLCHKSMGLVLVTGPTGSGKSTTLAAMIDYILENFPHHVLTIEDPIEYLFKHKKGIINQREVGTDAPDFNQALRAALREDPDVIMVGEMRDTETIETALRAAETGHLVFGTLHTNTAVSTINRIVDVFPPEKQEQIRIQLSFTLAGVISQRLVPKIGGGRVLAYELLIPNKAIRNLIRENKLQQVYSLMQSGQSQTGMQTMNQSLARLYNEGLITLETAVRYSPDPMELAKLLGIPYSQIAHLTEEV</sequence>
<dbReference type="SUPFAM" id="SSF52540">
    <property type="entry name" value="P-loop containing nucleoside triphosphate hydrolases"/>
    <property type="match status" value="1"/>
</dbReference>
<protein>
    <submittedName>
        <fullName evidence="3">Type IV pilus twitching motility protein PilT</fullName>
    </submittedName>
</protein>
<dbReference type="GO" id="GO:0005524">
    <property type="term" value="F:ATP binding"/>
    <property type="evidence" value="ECO:0007669"/>
    <property type="project" value="InterPro"/>
</dbReference>
<proteinExistence type="inferred from homology"/>
<name>A0A9D0YQF8_AQUAO</name>
<dbReference type="InterPro" id="IPR006321">
    <property type="entry name" value="PilT/PilU"/>
</dbReference>
<evidence type="ECO:0000256" key="1">
    <source>
        <dbReference type="ARBA" id="ARBA00006611"/>
    </source>
</evidence>
<evidence type="ECO:0000313" key="4">
    <source>
        <dbReference type="Proteomes" id="UP000606463"/>
    </source>
</evidence>
<dbReference type="InterPro" id="IPR027417">
    <property type="entry name" value="P-loop_NTPase"/>
</dbReference>
<evidence type="ECO:0000313" key="3">
    <source>
        <dbReference type="EMBL" id="HIP98774.1"/>
    </source>
</evidence>
<comment type="similarity">
    <text evidence="1">Belongs to the GSP E family.</text>
</comment>
<gene>
    <name evidence="3" type="ORF">EYH37_05390</name>
</gene>
<dbReference type="Gene3D" id="3.30.450.90">
    <property type="match status" value="1"/>
</dbReference>
<accession>A0A9D0YQF8</accession>
<dbReference type="Pfam" id="PF00437">
    <property type="entry name" value="T2SSE"/>
    <property type="match status" value="1"/>
</dbReference>
<dbReference type="CDD" id="cd01131">
    <property type="entry name" value="PilT"/>
    <property type="match status" value="1"/>
</dbReference>
<organism evidence="3 4">
    <name type="scientific">Aquifex aeolicus</name>
    <dbReference type="NCBI Taxonomy" id="63363"/>
    <lineage>
        <taxon>Bacteria</taxon>
        <taxon>Pseudomonadati</taxon>
        <taxon>Aquificota</taxon>
        <taxon>Aquificia</taxon>
        <taxon>Aquificales</taxon>
        <taxon>Aquificaceae</taxon>
        <taxon>Aquifex</taxon>
    </lineage>
</organism>
<dbReference type="PROSITE" id="PS00662">
    <property type="entry name" value="T2SP_E"/>
    <property type="match status" value="1"/>
</dbReference>
<dbReference type="Proteomes" id="UP000606463">
    <property type="component" value="Unassembled WGS sequence"/>
</dbReference>
<dbReference type="InterPro" id="IPR050921">
    <property type="entry name" value="T4SS_GSP_E_ATPase"/>
</dbReference>
<reference evidence="3" key="1">
    <citation type="journal article" date="2020" name="ISME J.">
        <title>Gammaproteobacteria mediating utilization of methyl-, sulfur- and petroleum organic compounds in deep ocean hydrothermal plumes.</title>
        <authorList>
            <person name="Zhou Z."/>
            <person name="Liu Y."/>
            <person name="Pan J."/>
            <person name="Cron B.R."/>
            <person name="Toner B.M."/>
            <person name="Anantharaman K."/>
            <person name="Breier J.A."/>
            <person name="Dick G.J."/>
            <person name="Li M."/>
        </authorList>
    </citation>
    <scope>NUCLEOTIDE SEQUENCE</scope>
    <source>
        <strain evidence="3">SZUA-1501</strain>
    </source>
</reference>
<dbReference type="Gene3D" id="3.40.50.300">
    <property type="entry name" value="P-loop containing nucleotide triphosphate hydrolases"/>
    <property type="match status" value="1"/>
</dbReference>
<dbReference type="EMBL" id="DQVE01000055">
    <property type="protein sequence ID" value="HIP98774.1"/>
    <property type="molecule type" value="Genomic_DNA"/>
</dbReference>
<dbReference type="InterPro" id="IPR001482">
    <property type="entry name" value="T2SS/T4SS_dom"/>
</dbReference>
<dbReference type="AlphaFoldDB" id="A0A9D0YQF8"/>
<dbReference type="GO" id="GO:0016887">
    <property type="term" value="F:ATP hydrolysis activity"/>
    <property type="evidence" value="ECO:0007669"/>
    <property type="project" value="InterPro"/>
</dbReference>
<dbReference type="PANTHER" id="PTHR30486:SF16">
    <property type="entry name" value="TWITCHING MOTILITY PROTEIN PILT"/>
    <property type="match status" value="1"/>
</dbReference>